<evidence type="ECO:0000256" key="5">
    <source>
        <dbReference type="ARBA" id="ARBA00022801"/>
    </source>
</evidence>
<dbReference type="EMBL" id="HBHJ01008285">
    <property type="protein sequence ID" value="CAD9673358.1"/>
    <property type="molecule type" value="Transcribed_RNA"/>
</dbReference>
<dbReference type="AlphaFoldDB" id="A0A7S2RK06"/>
<dbReference type="InterPro" id="IPR004387">
    <property type="entry name" value="Pept_M50_Zn"/>
</dbReference>
<sequence>MATKVQVQRGERLLDLTVTPTPSSKLNGGGTLGIRLAANVERVDHNKPEDLASLVAASNKEFARVFRDTASGLTTFVTGRAAQSGETLAGPVGMIRMGAEAAAADSGGLLSFAAALSINLAIINALPLPALDGGQLLFVLIEIIRRKPMDIRVQESITAGAILVLILLSATATFDDFTVLPNFLHPVLQGP</sequence>
<keyword evidence="6" id="KW-0862">Zinc</keyword>
<comment type="subcellular location">
    <subcellularLocation>
        <location evidence="2">Membrane</location>
        <topology evidence="2">Multi-pass membrane protein</topology>
    </subcellularLocation>
</comment>
<comment type="cofactor">
    <cofactor evidence="1">
        <name>Zn(2+)</name>
        <dbReference type="ChEBI" id="CHEBI:29105"/>
    </cofactor>
</comment>
<keyword evidence="4 10" id="KW-0812">Transmembrane</keyword>
<evidence type="ECO:0000313" key="12">
    <source>
        <dbReference type="EMBL" id="CAD9673358.1"/>
    </source>
</evidence>
<feature type="domain" description="Peptidase M50" evidence="11">
    <location>
        <begin position="53"/>
        <end position="167"/>
    </location>
</feature>
<dbReference type="GO" id="GO:0016020">
    <property type="term" value="C:membrane"/>
    <property type="evidence" value="ECO:0007669"/>
    <property type="project" value="UniProtKB-SubCell"/>
</dbReference>
<evidence type="ECO:0000256" key="2">
    <source>
        <dbReference type="ARBA" id="ARBA00004141"/>
    </source>
</evidence>
<feature type="transmembrane region" description="Helical" evidence="10">
    <location>
        <begin position="156"/>
        <end position="174"/>
    </location>
</feature>
<keyword evidence="9 10" id="KW-0472">Membrane</keyword>
<organism evidence="12">
    <name type="scientific">Rhizochromulina marina</name>
    <dbReference type="NCBI Taxonomy" id="1034831"/>
    <lineage>
        <taxon>Eukaryota</taxon>
        <taxon>Sar</taxon>
        <taxon>Stramenopiles</taxon>
        <taxon>Ochrophyta</taxon>
        <taxon>Dictyochophyceae</taxon>
        <taxon>Rhizochromulinales</taxon>
        <taxon>Rhizochromulina</taxon>
    </lineage>
</organism>
<name>A0A7S2RK06_9STRA</name>
<dbReference type="PANTHER" id="PTHR42837">
    <property type="entry name" value="REGULATOR OF SIGMA-E PROTEASE RSEP"/>
    <property type="match status" value="1"/>
</dbReference>
<keyword evidence="5" id="KW-0378">Hydrolase</keyword>
<gene>
    <name evidence="12" type="ORF">RMAR1173_LOCUS5363</name>
</gene>
<keyword evidence="3" id="KW-0645">Protease</keyword>
<accession>A0A7S2RK06</accession>
<dbReference type="Pfam" id="PF02163">
    <property type="entry name" value="Peptidase_M50"/>
    <property type="match status" value="1"/>
</dbReference>
<evidence type="ECO:0000256" key="3">
    <source>
        <dbReference type="ARBA" id="ARBA00022670"/>
    </source>
</evidence>
<evidence type="ECO:0000256" key="10">
    <source>
        <dbReference type="SAM" id="Phobius"/>
    </source>
</evidence>
<proteinExistence type="predicted"/>
<evidence type="ECO:0000259" key="11">
    <source>
        <dbReference type="Pfam" id="PF02163"/>
    </source>
</evidence>
<evidence type="ECO:0000256" key="8">
    <source>
        <dbReference type="ARBA" id="ARBA00023049"/>
    </source>
</evidence>
<evidence type="ECO:0000256" key="7">
    <source>
        <dbReference type="ARBA" id="ARBA00022989"/>
    </source>
</evidence>
<keyword evidence="7 10" id="KW-1133">Transmembrane helix</keyword>
<reference evidence="12" key="1">
    <citation type="submission" date="2021-01" db="EMBL/GenBank/DDBJ databases">
        <authorList>
            <person name="Corre E."/>
            <person name="Pelletier E."/>
            <person name="Niang G."/>
            <person name="Scheremetjew M."/>
            <person name="Finn R."/>
            <person name="Kale V."/>
            <person name="Holt S."/>
            <person name="Cochrane G."/>
            <person name="Meng A."/>
            <person name="Brown T."/>
            <person name="Cohen L."/>
        </authorList>
    </citation>
    <scope>NUCLEOTIDE SEQUENCE</scope>
    <source>
        <strain evidence="12">CCMP1243</strain>
    </source>
</reference>
<keyword evidence="8" id="KW-0482">Metalloprotease</keyword>
<dbReference type="InterPro" id="IPR008915">
    <property type="entry name" value="Peptidase_M50"/>
</dbReference>
<evidence type="ECO:0000256" key="1">
    <source>
        <dbReference type="ARBA" id="ARBA00001947"/>
    </source>
</evidence>
<evidence type="ECO:0000256" key="9">
    <source>
        <dbReference type="ARBA" id="ARBA00023136"/>
    </source>
</evidence>
<dbReference type="GO" id="GO:0006508">
    <property type="term" value="P:proteolysis"/>
    <property type="evidence" value="ECO:0007669"/>
    <property type="project" value="UniProtKB-KW"/>
</dbReference>
<dbReference type="GO" id="GO:0004222">
    <property type="term" value="F:metalloendopeptidase activity"/>
    <property type="evidence" value="ECO:0007669"/>
    <property type="project" value="InterPro"/>
</dbReference>
<protein>
    <recommendedName>
        <fullName evidence="11">Peptidase M50 domain-containing protein</fullName>
    </recommendedName>
</protein>
<dbReference type="PANTHER" id="PTHR42837:SF2">
    <property type="entry name" value="MEMBRANE METALLOPROTEASE ARASP2, CHLOROPLASTIC-RELATED"/>
    <property type="match status" value="1"/>
</dbReference>
<evidence type="ECO:0000256" key="4">
    <source>
        <dbReference type="ARBA" id="ARBA00022692"/>
    </source>
</evidence>
<evidence type="ECO:0000256" key="6">
    <source>
        <dbReference type="ARBA" id="ARBA00022833"/>
    </source>
</evidence>